<comment type="caution">
    <text evidence="2">The sequence shown here is derived from an EMBL/GenBank/DDBJ whole genome shotgun (WGS) entry which is preliminary data.</text>
</comment>
<organism evidence="2 3">
    <name type="scientific">Halorientalis brevis</name>
    <dbReference type="NCBI Taxonomy" id="1126241"/>
    <lineage>
        <taxon>Archaea</taxon>
        <taxon>Methanobacteriati</taxon>
        <taxon>Methanobacteriota</taxon>
        <taxon>Stenosarchaea group</taxon>
        <taxon>Halobacteria</taxon>
        <taxon>Halobacteriales</taxon>
        <taxon>Haloarculaceae</taxon>
        <taxon>Halorientalis</taxon>
    </lineage>
</organism>
<keyword evidence="1" id="KW-1133">Transmembrane helix</keyword>
<feature type="transmembrane region" description="Helical" evidence="1">
    <location>
        <begin position="233"/>
        <end position="252"/>
    </location>
</feature>
<proteinExistence type="predicted"/>
<keyword evidence="1" id="KW-0812">Transmembrane</keyword>
<feature type="transmembrane region" description="Helical" evidence="1">
    <location>
        <begin position="200"/>
        <end position="226"/>
    </location>
</feature>
<feature type="transmembrane region" description="Helical" evidence="1">
    <location>
        <begin position="84"/>
        <end position="104"/>
    </location>
</feature>
<gene>
    <name evidence="2" type="ORF">ACFR9U_05645</name>
</gene>
<dbReference type="RefSeq" id="WP_247379684.1">
    <property type="nucleotide sequence ID" value="NZ_JALLGV010000007.1"/>
</dbReference>
<name>A0ABD6C9S7_9EURY</name>
<dbReference type="EMBL" id="JBHUDJ010000002">
    <property type="protein sequence ID" value="MFD1586456.1"/>
    <property type="molecule type" value="Genomic_DNA"/>
</dbReference>
<dbReference type="AlphaFoldDB" id="A0ABD6C9S7"/>
<keyword evidence="1" id="KW-0472">Membrane</keyword>
<keyword evidence="3" id="KW-1185">Reference proteome</keyword>
<accession>A0ABD6C9S7</accession>
<evidence type="ECO:0000313" key="2">
    <source>
        <dbReference type="EMBL" id="MFD1586456.1"/>
    </source>
</evidence>
<feature type="transmembrane region" description="Helical" evidence="1">
    <location>
        <begin position="157"/>
        <end position="180"/>
    </location>
</feature>
<protein>
    <submittedName>
        <fullName evidence="2">Uncharacterized protein</fullName>
    </submittedName>
</protein>
<reference evidence="2 3" key="1">
    <citation type="journal article" date="2019" name="Int. J. Syst. Evol. Microbiol.">
        <title>The Global Catalogue of Microorganisms (GCM) 10K type strain sequencing project: providing services to taxonomists for standard genome sequencing and annotation.</title>
        <authorList>
            <consortium name="The Broad Institute Genomics Platform"/>
            <consortium name="The Broad Institute Genome Sequencing Center for Infectious Disease"/>
            <person name="Wu L."/>
            <person name="Ma J."/>
        </authorList>
    </citation>
    <scope>NUCLEOTIDE SEQUENCE [LARGE SCALE GENOMIC DNA]</scope>
    <source>
        <strain evidence="2 3">CGMCC 1.12125</strain>
    </source>
</reference>
<evidence type="ECO:0000256" key="1">
    <source>
        <dbReference type="SAM" id="Phobius"/>
    </source>
</evidence>
<sequence>MSAFTERLVAGWERASRHLALALVPFVTALLNTRKIEQVLQFDGQHVGFKLGLPVGVVDVWQFTSVPNTGVTVSTGLPVSTPAALLFVPLGIAVKAGLLAGYFGSLRDVLATDAFDFAANARTYFWEFLLYELVPLVLVGPLVLLAMQGGLRAAGPLFVVLFPAIIVGSYLFFATPYLLVLHETGLVPAAKRSYALATAGGPYLGFALRFAALVLAVSAVVTVVVVNLGPLGIVLGTIGVAPVGVALNLATMEFVADLEERLSAREQEGGSGASPVR</sequence>
<dbReference type="Proteomes" id="UP001597119">
    <property type="component" value="Unassembled WGS sequence"/>
</dbReference>
<feature type="transmembrane region" description="Helical" evidence="1">
    <location>
        <begin position="124"/>
        <end position="145"/>
    </location>
</feature>
<evidence type="ECO:0000313" key="3">
    <source>
        <dbReference type="Proteomes" id="UP001597119"/>
    </source>
</evidence>